<reference evidence="2" key="1">
    <citation type="submission" date="2022-07" db="EMBL/GenBank/DDBJ databases">
        <authorList>
            <person name="Kim K.-J."/>
        </authorList>
    </citation>
    <scope>NUCLEOTIDE SEQUENCE</scope>
</reference>
<organism evidence="2 3">
    <name type="scientific">Escherichia phage Lg3</name>
    <dbReference type="NCBI Taxonomy" id="2972436"/>
    <lineage>
        <taxon>Viruses</taxon>
        <taxon>Duplodnaviria</taxon>
        <taxon>Heunggongvirae</taxon>
        <taxon>Uroviricota</taxon>
        <taxon>Caudoviricetes</taxon>
        <taxon>Drexlerviridae</taxon>
        <taxon>Tunavirinae</taxon>
        <taxon>Tunavirus</taxon>
        <taxon>Tunavirus Lg3</taxon>
    </lineage>
</organism>
<evidence type="ECO:0000256" key="1">
    <source>
        <dbReference type="SAM" id="Phobius"/>
    </source>
</evidence>
<accession>A0A976SMP5</accession>
<sequence length="159" mass="17027">MRKLSVMIVLFVLLYVAANLSVAYFGVWSTPINALVIISADMVIRDKIQHNFGFWYSMLACFVAGIATVIIDPSAGMIAVASVSSVILAGTGSAITFKLKRGDFYSKSIPANTVSAAIDSMAFPMIAFGSIMIDVSLAQFAAKTVGAFIIIAIMRKFKL</sequence>
<proteinExistence type="predicted"/>
<keyword evidence="1" id="KW-0472">Membrane</keyword>
<feature type="transmembrane region" description="Helical" evidence="1">
    <location>
        <begin position="52"/>
        <end position="71"/>
    </location>
</feature>
<keyword evidence="1" id="KW-1133">Transmembrane helix</keyword>
<name>A0A976SMP5_9CAUD</name>
<dbReference type="Proteomes" id="UP001058314">
    <property type="component" value="Segment"/>
</dbReference>
<keyword evidence="3" id="KW-1185">Reference proteome</keyword>
<feature type="transmembrane region" description="Helical" evidence="1">
    <location>
        <begin position="109"/>
        <end position="131"/>
    </location>
</feature>
<dbReference type="EMBL" id="OP094641">
    <property type="protein sequence ID" value="UVD31859.1"/>
    <property type="molecule type" value="Genomic_DNA"/>
</dbReference>
<evidence type="ECO:0000313" key="2">
    <source>
        <dbReference type="EMBL" id="UVD31859.1"/>
    </source>
</evidence>
<protein>
    <submittedName>
        <fullName evidence="2">Uncharacterized protein</fullName>
    </submittedName>
</protein>
<feature type="transmembrane region" description="Helical" evidence="1">
    <location>
        <begin position="77"/>
        <end position="97"/>
    </location>
</feature>
<evidence type="ECO:0000313" key="3">
    <source>
        <dbReference type="Proteomes" id="UP001058314"/>
    </source>
</evidence>
<feature type="transmembrane region" description="Helical" evidence="1">
    <location>
        <begin position="137"/>
        <end position="154"/>
    </location>
</feature>
<gene>
    <name evidence="2" type="ORF">Lg3_00064</name>
</gene>
<keyword evidence="1" id="KW-0812">Transmembrane</keyword>